<dbReference type="InterPro" id="IPR019734">
    <property type="entry name" value="TPR_rpt"/>
</dbReference>
<gene>
    <name evidence="3" type="ORF">H9716_09535</name>
</gene>
<dbReference type="SUPFAM" id="SSF48452">
    <property type="entry name" value="TPR-like"/>
    <property type="match status" value="1"/>
</dbReference>
<reference evidence="3" key="1">
    <citation type="journal article" date="2021" name="PeerJ">
        <title>Extensive microbial diversity within the chicken gut microbiome revealed by metagenomics and culture.</title>
        <authorList>
            <person name="Gilroy R."/>
            <person name="Ravi A."/>
            <person name="Getino M."/>
            <person name="Pursley I."/>
            <person name="Horton D.L."/>
            <person name="Alikhan N.F."/>
            <person name="Baker D."/>
            <person name="Gharbi K."/>
            <person name="Hall N."/>
            <person name="Watson M."/>
            <person name="Adriaenssens E.M."/>
            <person name="Foster-Nyarko E."/>
            <person name="Jarju S."/>
            <person name="Secka A."/>
            <person name="Antonio M."/>
            <person name="Oren A."/>
            <person name="Chaudhuri R.R."/>
            <person name="La Ragione R."/>
            <person name="Hildebrand F."/>
            <person name="Pallen M.J."/>
        </authorList>
    </citation>
    <scope>NUCLEOTIDE SEQUENCE</scope>
    <source>
        <strain evidence="3">CHK188-4685</strain>
    </source>
</reference>
<evidence type="ECO:0000256" key="2">
    <source>
        <dbReference type="SAM" id="MobiDB-lite"/>
    </source>
</evidence>
<dbReference type="EMBL" id="DWYS01000116">
    <property type="protein sequence ID" value="HJB08084.1"/>
    <property type="molecule type" value="Genomic_DNA"/>
</dbReference>
<accession>A0A9D2L8S0</accession>
<feature type="repeat" description="TPR" evidence="1">
    <location>
        <begin position="74"/>
        <end position="107"/>
    </location>
</feature>
<reference evidence="3" key="2">
    <citation type="submission" date="2021-04" db="EMBL/GenBank/DDBJ databases">
        <authorList>
            <person name="Gilroy R."/>
        </authorList>
    </citation>
    <scope>NUCLEOTIDE SEQUENCE</scope>
    <source>
        <strain evidence="3">CHK188-4685</strain>
    </source>
</reference>
<dbReference type="PROSITE" id="PS50005">
    <property type="entry name" value="TPR"/>
    <property type="match status" value="1"/>
</dbReference>
<feature type="compositionally biased region" description="Acidic residues" evidence="2">
    <location>
        <begin position="624"/>
        <end position="634"/>
    </location>
</feature>
<organism evidence="3 4">
    <name type="scientific">Candidatus Enterocloster faecavium</name>
    <dbReference type="NCBI Taxonomy" id="2838560"/>
    <lineage>
        <taxon>Bacteria</taxon>
        <taxon>Bacillati</taxon>
        <taxon>Bacillota</taxon>
        <taxon>Clostridia</taxon>
        <taxon>Lachnospirales</taxon>
        <taxon>Lachnospiraceae</taxon>
        <taxon>Enterocloster</taxon>
    </lineage>
</organism>
<dbReference type="InterPro" id="IPR011990">
    <property type="entry name" value="TPR-like_helical_dom_sf"/>
</dbReference>
<sequence length="724" mass="82138">MDKYEFNVRVEQIKKLVNRGDFESAMKIADTIDWRRVRNVSILSMVSSIYEKNEEYQEAKDILLLAFERAPIGKRLLYKLAELAVKQGNTAEAEDYYREFCDLAPDDARQYLLRYMILKAKGAPAEQLIHTLEQYCNVELDEKWMYELATLYSKTGMSDLCVRTCDKIMLMFGLGKYVEKAMDLKLQYAPLNKYQMDLEENRDKYEARLREVEQEYETGTFDMDSQKPGRPERARRVDPAKAQETPEEEEAPVYGERQPYRFYTRPEQEEEQPQEESQPVPEQEAAPKEPAAEPEAAVLQAAAAETEQQPEAAKEPSAEPEEKTVQDDGPDQEAAAAETAATASSDQMPVSGKTSASWQQNPQTEEDLAARVHEAEVQANLARELSRISGAEFSEEARYAQTRVLKDIRSLKVKGEDVEAAGGPSDRVACHLMVESEDPEAGLVIAVDALKRIHRELGIKNQAAKITGEKLNKRGVLALADQLVGKDLIVEYAGDMRDDVLEELDQLMDRDETGMNVILIDNKEQLDAIKEEYPGLAKRFRCVNENTQEVIPESGRQPEPVKEKTPAAQPAVHPTPQPAAQPEPARPRKEEEAELPEEEFYEEDEQEDEPVPEEEYAAPYEQSPETEDADEEEEMDIDEFAQYACQYAGEIDCSISGKSMLALYERIEIMEEDGIPLTKTNAEDLIEEAADRAERPSLGKRMKGLFSSKYDKEGRLILKEEHFI</sequence>
<feature type="compositionally biased region" description="Acidic residues" evidence="2">
    <location>
        <begin position="592"/>
        <end position="616"/>
    </location>
</feature>
<evidence type="ECO:0000256" key="1">
    <source>
        <dbReference type="PROSITE-ProRule" id="PRU00339"/>
    </source>
</evidence>
<dbReference type="AlphaFoldDB" id="A0A9D2L8S0"/>
<comment type="caution">
    <text evidence="3">The sequence shown here is derived from an EMBL/GenBank/DDBJ whole genome shotgun (WGS) entry which is preliminary data.</text>
</comment>
<name>A0A9D2L8S0_9FIRM</name>
<feature type="compositionally biased region" description="Basic and acidic residues" evidence="2">
    <location>
        <begin position="224"/>
        <end position="241"/>
    </location>
</feature>
<protein>
    <submittedName>
        <fullName evidence="3">Tetratricopeptide repeat protein</fullName>
    </submittedName>
</protein>
<evidence type="ECO:0000313" key="4">
    <source>
        <dbReference type="Proteomes" id="UP000886804"/>
    </source>
</evidence>
<feature type="compositionally biased region" description="Polar residues" evidence="2">
    <location>
        <begin position="344"/>
        <end position="363"/>
    </location>
</feature>
<evidence type="ECO:0000313" key="3">
    <source>
        <dbReference type="EMBL" id="HJB08084.1"/>
    </source>
</evidence>
<dbReference type="Gene3D" id="1.25.40.10">
    <property type="entry name" value="Tetratricopeptide repeat domain"/>
    <property type="match status" value="1"/>
</dbReference>
<dbReference type="Pfam" id="PF13181">
    <property type="entry name" value="TPR_8"/>
    <property type="match status" value="1"/>
</dbReference>
<dbReference type="Proteomes" id="UP000886804">
    <property type="component" value="Unassembled WGS sequence"/>
</dbReference>
<feature type="compositionally biased region" description="Low complexity" evidence="2">
    <location>
        <begin position="293"/>
        <end position="311"/>
    </location>
</feature>
<feature type="region of interest" description="Disordered" evidence="2">
    <location>
        <begin position="548"/>
        <end position="634"/>
    </location>
</feature>
<feature type="compositionally biased region" description="Low complexity" evidence="2">
    <location>
        <begin position="275"/>
        <end position="284"/>
    </location>
</feature>
<feature type="compositionally biased region" description="Low complexity" evidence="2">
    <location>
        <begin position="333"/>
        <end position="343"/>
    </location>
</feature>
<keyword evidence="1" id="KW-0802">TPR repeat</keyword>
<feature type="compositionally biased region" description="Basic and acidic residues" evidence="2">
    <location>
        <begin position="312"/>
        <end position="326"/>
    </location>
</feature>
<proteinExistence type="predicted"/>
<feature type="region of interest" description="Disordered" evidence="2">
    <location>
        <begin position="215"/>
        <end position="366"/>
    </location>
</feature>